<feature type="region of interest" description="Disordered" evidence="1">
    <location>
        <begin position="300"/>
        <end position="337"/>
    </location>
</feature>
<evidence type="ECO:0000313" key="3">
    <source>
        <dbReference type="Proteomes" id="UP001310890"/>
    </source>
</evidence>
<organism evidence="2 3">
    <name type="scientific">Meristemomyces frigidus</name>
    <dbReference type="NCBI Taxonomy" id="1508187"/>
    <lineage>
        <taxon>Eukaryota</taxon>
        <taxon>Fungi</taxon>
        <taxon>Dikarya</taxon>
        <taxon>Ascomycota</taxon>
        <taxon>Pezizomycotina</taxon>
        <taxon>Dothideomycetes</taxon>
        <taxon>Dothideomycetidae</taxon>
        <taxon>Mycosphaerellales</taxon>
        <taxon>Teratosphaeriaceae</taxon>
        <taxon>Meristemomyces</taxon>
    </lineage>
</organism>
<evidence type="ECO:0000256" key="1">
    <source>
        <dbReference type="SAM" id="MobiDB-lite"/>
    </source>
</evidence>
<name>A0AAN7YGU4_9PEZI</name>
<sequence length="525" mass="57626">MPAWTGWREADVRPVFPPTSGFTPINASASTADVSTRVTAVAPDPIITQGSGLDSKKPKLVESLMQNTSGARGNKTVPKPKKRANTDTRASKSKRQKAVDSTEDISIADNGTSSTRAASKPKMASSSRSARTTSKQPKDNNDNNVTQPAIASSANFRTSIYSPVTTIESVQSTALPTSICALTAASGLGATIYTGQATARPRKGASVADCLVPHSQVTTVTLTRSPKLCSIEECEDDLDLCFGKAVYCFDSRVEDRATQLPTPCTSDAPALPVARCQSIHRAKEAVIPDQIQTEDDFIMSDASDDNADTNEAPPRSPIPSARDRKQNMREVEHDEDYGGALLSDAERRLLHDMQISKQDTIKPVVRKPFPAPVLDRSPLFGVSNSGVLRTCFRIGEALNIGCKAIRERKNVLLELYARVVHSSHDQQPSRYQRFTIHDLYHDKPPHVEGTYALWDQSRLWELDSNVFLVSRPEGIMCRLIGRMKRTGQQWQLEILSIWEATWEDVESVASIYAKSGEEPWLEADT</sequence>
<reference evidence="2" key="1">
    <citation type="submission" date="2023-08" db="EMBL/GenBank/DDBJ databases">
        <title>Black Yeasts Isolated from many extreme environments.</title>
        <authorList>
            <person name="Coleine C."/>
            <person name="Stajich J.E."/>
            <person name="Selbmann L."/>
        </authorList>
    </citation>
    <scope>NUCLEOTIDE SEQUENCE</scope>
    <source>
        <strain evidence="2">CCFEE 5401</strain>
    </source>
</reference>
<comment type="caution">
    <text evidence="2">The sequence shown here is derived from an EMBL/GenBank/DDBJ whole genome shotgun (WGS) entry which is preliminary data.</text>
</comment>
<feature type="compositionally biased region" description="Low complexity" evidence="1">
    <location>
        <begin position="124"/>
        <end position="134"/>
    </location>
</feature>
<dbReference type="Proteomes" id="UP001310890">
    <property type="component" value="Unassembled WGS sequence"/>
</dbReference>
<dbReference type="EMBL" id="JAVRRL010000025">
    <property type="protein sequence ID" value="KAK5113267.1"/>
    <property type="molecule type" value="Genomic_DNA"/>
</dbReference>
<feature type="region of interest" description="Disordered" evidence="1">
    <location>
        <begin position="45"/>
        <end position="150"/>
    </location>
</feature>
<accession>A0AAN7YGU4</accession>
<gene>
    <name evidence="2" type="ORF">LTR62_003604</name>
</gene>
<protein>
    <submittedName>
        <fullName evidence="2">Uncharacterized protein</fullName>
    </submittedName>
</protein>
<feature type="compositionally biased region" description="Basic and acidic residues" evidence="1">
    <location>
        <begin position="321"/>
        <end position="332"/>
    </location>
</feature>
<evidence type="ECO:0000313" key="2">
    <source>
        <dbReference type="EMBL" id="KAK5113267.1"/>
    </source>
</evidence>
<proteinExistence type="predicted"/>
<dbReference type="AlphaFoldDB" id="A0AAN7YGU4"/>